<feature type="compositionally biased region" description="Acidic residues" evidence="1">
    <location>
        <begin position="831"/>
        <end position="841"/>
    </location>
</feature>
<dbReference type="EMBL" id="JARJLG010000054">
    <property type="protein sequence ID" value="KAJ7758800.1"/>
    <property type="molecule type" value="Genomic_DNA"/>
</dbReference>
<name>A0AAD7J7G5_9AGAR</name>
<accession>A0AAD7J7G5</accession>
<proteinExistence type="predicted"/>
<organism evidence="2 3">
    <name type="scientific">Mycena maculata</name>
    <dbReference type="NCBI Taxonomy" id="230809"/>
    <lineage>
        <taxon>Eukaryota</taxon>
        <taxon>Fungi</taxon>
        <taxon>Dikarya</taxon>
        <taxon>Basidiomycota</taxon>
        <taxon>Agaricomycotina</taxon>
        <taxon>Agaricomycetes</taxon>
        <taxon>Agaricomycetidae</taxon>
        <taxon>Agaricales</taxon>
        <taxon>Marasmiineae</taxon>
        <taxon>Mycenaceae</taxon>
        <taxon>Mycena</taxon>
    </lineage>
</organism>
<dbReference type="Proteomes" id="UP001215280">
    <property type="component" value="Unassembled WGS sequence"/>
</dbReference>
<dbReference type="AlphaFoldDB" id="A0AAD7J7G5"/>
<comment type="caution">
    <text evidence="2">The sequence shown here is derived from an EMBL/GenBank/DDBJ whole genome shotgun (WGS) entry which is preliminary data.</text>
</comment>
<reference evidence="2" key="1">
    <citation type="submission" date="2023-03" db="EMBL/GenBank/DDBJ databases">
        <title>Massive genome expansion in bonnet fungi (Mycena s.s.) driven by repeated elements and novel gene families across ecological guilds.</title>
        <authorList>
            <consortium name="Lawrence Berkeley National Laboratory"/>
            <person name="Harder C.B."/>
            <person name="Miyauchi S."/>
            <person name="Viragh M."/>
            <person name="Kuo A."/>
            <person name="Thoen E."/>
            <person name="Andreopoulos B."/>
            <person name="Lu D."/>
            <person name="Skrede I."/>
            <person name="Drula E."/>
            <person name="Henrissat B."/>
            <person name="Morin E."/>
            <person name="Kohler A."/>
            <person name="Barry K."/>
            <person name="LaButti K."/>
            <person name="Morin E."/>
            <person name="Salamov A."/>
            <person name="Lipzen A."/>
            <person name="Mereny Z."/>
            <person name="Hegedus B."/>
            <person name="Baldrian P."/>
            <person name="Stursova M."/>
            <person name="Weitz H."/>
            <person name="Taylor A."/>
            <person name="Grigoriev I.V."/>
            <person name="Nagy L.G."/>
            <person name="Martin F."/>
            <person name="Kauserud H."/>
        </authorList>
    </citation>
    <scope>NUCLEOTIDE SEQUENCE</scope>
    <source>
        <strain evidence="2">CBHHK188m</strain>
    </source>
</reference>
<gene>
    <name evidence="2" type="ORF">DFH07DRAFT_940215</name>
</gene>
<protein>
    <submittedName>
        <fullName evidence="2">Uncharacterized protein</fullName>
    </submittedName>
</protein>
<evidence type="ECO:0000313" key="3">
    <source>
        <dbReference type="Proteomes" id="UP001215280"/>
    </source>
</evidence>
<evidence type="ECO:0000313" key="2">
    <source>
        <dbReference type="EMBL" id="KAJ7758800.1"/>
    </source>
</evidence>
<sequence length="841" mass="94554">MANRPRTLNRTLKQLKDTKSADLTVLKPTLYCLLDVLDVTCPIQLDLTSQTLQKRERPLRLSGLGVESQLRISVSELETALSITKGELAKSQERITVLGRQKNTLRMHKVRASGRNAAVISGGIQKTLKQSIQIKDHGGIISLPIRTMVRDLVSNGKVTEGNIDAVVKRVARALDVDVVGSISRRSAARITGEGGLAAKIQLVHELERTQNFAASGDGSSFKNIPHEGKHILLETPSYTSLPANSHPNLRFLGLRTAVNHKSETQLQGWKDTRDEIYEAYNASSFGLAAPAEPLEFSAKMRSMYTDHAPDQKKLFSLAEDWREEDDRELRGRRAMLEALPADLLDIMCEENDKKFAAAGGMDAWERLSAWEKDKGDAAACRAICMRYGERAWAELTPEQMADVRFCMWGGCAMHKEMNSDIKKGQQDSLRNFFEKHCGYTVQFPSTSNIRYQSHCEASAELIYRNHLYRTFLELVRDKKVKGTFNNMEANVYKGMGCKWTAMEMEILSWYLLCYSYPYMLVVRGKDHTSTNLLDLGPLHDRIKDHCRAVIASPDLLLGPHAAYETATMDGKPFVWPELFYVLQARQQARSPEDKTIMRELLVAFLTGALETWGKFTTEFEVAKSLSAADRKRAFMRATNDANEGKLGEARRAFKHAPSLSIEAFNSRAMYRTNDTANFIAATFGPADEKLLRKTQRVVDASGRGKKGRLIQAEAEQQIQDDKKGRDTARDLKTAAIQASINAVPLEFDVEKIRQHPGNGKTVILQLRWHMRHDKQVPTLAIVNKLKKAELVNLLIETVERYNARPAGVIPTNLEPQEVPQTEEEAGHPSDDDLESDEELYH</sequence>
<keyword evidence="3" id="KW-1185">Reference proteome</keyword>
<evidence type="ECO:0000256" key="1">
    <source>
        <dbReference type="SAM" id="MobiDB-lite"/>
    </source>
</evidence>
<feature type="region of interest" description="Disordered" evidence="1">
    <location>
        <begin position="809"/>
        <end position="841"/>
    </location>
</feature>